<gene>
    <name evidence="1" type="ORF">BVRB_031480</name>
</gene>
<feature type="non-terminal residue" evidence="1">
    <location>
        <position position="1"/>
    </location>
</feature>
<name>A0A0J8B0J2_BETVV</name>
<dbReference type="Gramene" id="KMS93438">
    <property type="protein sequence ID" value="KMS93438"/>
    <property type="gene ID" value="BVRB_031480"/>
</dbReference>
<keyword evidence="2" id="KW-1185">Reference proteome</keyword>
<dbReference type="AlphaFoldDB" id="A0A0J8B0J2"/>
<organism evidence="1 2">
    <name type="scientific">Beta vulgaris subsp. vulgaris</name>
    <name type="common">Beet</name>
    <dbReference type="NCBI Taxonomy" id="3555"/>
    <lineage>
        <taxon>Eukaryota</taxon>
        <taxon>Viridiplantae</taxon>
        <taxon>Streptophyta</taxon>
        <taxon>Embryophyta</taxon>
        <taxon>Tracheophyta</taxon>
        <taxon>Spermatophyta</taxon>
        <taxon>Magnoliopsida</taxon>
        <taxon>eudicotyledons</taxon>
        <taxon>Gunneridae</taxon>
        <taxon>Pentapetalae</taxon>
        <taxon>Caryophyllales</taxon>
        <taxon>Chenopodiaceae</taxon>
        <taxon>Betoideae</taxon>
        <taxon>Beta</taxon>
    </lineage>
</organism>
<proteinExistence type="predicted"/>
<evidence type="ECO:0000313" key="1">
    <source>
        <dbReference type="EMBL" id="KMS93438.1"/>
    </source>
</evidence>
<protein>
    <submittedName>
        <fullName evidence="1">Uncharacterized protein</fullName>
    </submittedName>
</protein>
<reference evidence="1 2" key="1">
    <citation type="journal article" date="2014" name="Nature">
        <title>The genome of the recently domesticated crop plant sugar beet (Beta vulgaris).</title>
        <authorList>
            <person name="Dohm J.C."/>
            <person name="Minoche A.E."/>
            <person name="Holtgrawe D."/>
            <person name="Capella-Gutierrez S."/>
            <person name="Zakrzewski F."/>
            <person name="Tafer H."/>
            <person name="Rupp O."/>
            <person name="Sorensen T.R."/>
            <person name="Stracke R."/>
            <person name="Reinhardt R."/>
            <person name="Goesmann A."/>
            <person name="Kraft T."/>
            <person name="Schulz B."/>
            <person name="Stadler P.F."/>
            <person name="Schmidt T."/>
            <person name="Gabaldon T."/>
            <person name="Lehrach H."/>
            <person name="Weisshaar B."/>
            <person name="Himmelbauer H."/>
        </authorList>
    </citation>
    <scope>NUCLEOTIDE SEQUENCE [LARGE SCALE GENOMIC DNA]</scope>
    <source>
        <tissue evidence="1">Taproot</tissue>
    </source>
</reference>
<sequence>MVIGRLPNQSNDYIPVSIGVPTTHWIVQLNRFSGNSLLDLSGTRSKPASALCSSGYRCHSINQWMCTIGDSSRGDNSATSN</sequence>
<evidence type="ECO:0000313" key="2">
    <source>
        <dbReference type="Proteomes" id="UP000035740"/>
    </source>
</evidence>
<dbReference type="EMBL" id="KQ102735">
    <property type="protein sequence ID" value="KMS93438.1"/>
    <property type="molecule type" value="Genomic_DNA"/>
</dbReference>
<dbReference type="Proteomes" id="UP000035740">
    <property type="component" value="Unassembled WGS sequence"/>
</dbReference>
<accession>A0A0J8B0J2</accession>